<feature type="domain" description="Zn(2)-C6 fungal-type" evidence="7">
    <location>
        <begin position="11"/>
        <end position="42"/>
    </location>
</feature>
<evidence type="ECO:0000256" key="6">
    <source>
        <dbReference type="SAM" id="MobiDB-lite"/>
    </source>
</evidence>
<sequence length="599" mass="66455">MSTAARKSLHACAVCARVKAKCTFETTTSVRCERCHRLDKECSSRAPAPPRPRKVNRRSRVADMEERLEALTWQLAGSQSSSSASSAAAGASSGSSGMELAVPSSTVPTAPTTCPLSAPGPVSRKRAAWGMGEFAVPPIAALDLGGSEWKATAARPPEPLWTLESLWPRPEEGAELLVQYHETSGPLFPFVVVPRDLGEAELRCRKPMLWKALMFVETFFDGARHVKLGRELLEEIVRMAIVSGEKDLGMLQAVQLLIVWFHYGLNNTQVTNLLFLARGMCISLDLEGDAGAIQGRCPNEQDLDYLRAYAGMYYINTLIFATNKRTDVLVDTSYLDTCCQVLEDAKQAPSDEYLLQLVKVQRIAQSVAAAFAPSSSALQLPISQSVRFFRDQIAELRRAIPAHLRDKEILIGNICVVEVLVSEIALVDDMCGMDNMSPPERLELLSHCLGSLIAFFTNRCVTRDIQRPRFLCLSSAEVAYSVLTGLKLLFARVPGWDSEAAARQLRLDRHVGYIAEDTQLVVLQRRNGLFSRIASGVDEPLNNIIRLAVRVRELLRIEAEERRMLETQRLFDDLTGPCWHDVAYNQAFDMSSWPEVDVL</sequence>
<gene>
    <name evidence="8" type="ORF">B0I35DRAFT_417555</name>
</gene>
<reference evidence="8" key="1">
    <citation type="journal article" date="2021" name="Nat. Commun.">
        <title>Genetic determinants of endophytism in the Arabidopsis root mycobiome.</title>
        <authorList>
            <person name="Mesny F."/>
            <person name="Miyauchi S."/>
            <person name="Thiergart T."/>
            <person name="Pickel B."/>
            <person name="Atanasova L."/>
            <person name="Karlsson M."/>
            <person name="Huettel B."/>
            <person name="Barry K.W."/>
            <person name="Haridas S."/>
            <person name="Chen C."/>
            <person name="Bauer D."/>
            <person name="Andreopoulos W."/>
            <person name="Pangilinan J."/>
            <person name="LaButti K."/>
            <person name="Riley R."/>
            <person name="Lipzen A."/>
            <person name="Clum A."/>
            <person name="Drula E."/>
            <person name="Henrissat B."/>
            <person name="Kohler A."/>
            <person name="Grigoriev I.V."/>
            <person name="Martin F.M."/>
            <person name="Hacquard S."/>
        </authorList>
    </citation>
    <scope>NUCLEOTIDE SEQUENCE</scope>
    <source>
        <strain evidence="8">MPI-CAGE-CH-0235</strain>
    </source>
</reference>
<evidence type="ECO:0000256" key="4">
    <source>
        <dbReference type="ARBA" id="ARBA00023163"/>
    </source>
</evidence>
<evidence type="ECO:0000259" key="7">
    <source>
        <dbReference type="PROSITE" id="PS00463"/>
    </source>
</evidence>
<dbReference type="PROSITE" id="PS00463">
    <property type="entry name" value="ZN2_CY6_FUNGAL_1"/>
    <property type="match status" value="1"/>
</dbReference>
<keyword evidence="5" id="KW-0539">Nucleus</keyword>
<dbReference type="InterPro" id="IPR001138">
    <property type="entry name" value="Zn2Cys6_DnaBD"/>
</dbReference>
<name>A0A8K0T445_9HYPO</name>
<accession>A0A8K0T445</accession>
<keyword evidence="2" id="KW-0805">Transcription regulation</keyword>
<dbReference type="GO" id="GO:0000981">
    <property type="term" value="F:DNA-binding transcription factor activity, RNA polymerase II-specific"/>
    <property type="evidence" value="ECO:0007669"/>
    <property type="project" value="InterPro"/>
</dbReference>
<dbReference type="SUPFAM" id="SSF57701">
    <property type="entry name" value="Zn2/Cys6 DNA-binding domain"/>
    <property type="match status" value="1"/>
</dbReference>
<dbReference type="InterPro" id="IPR051089">
    <property type="entry name" value="prtT"/>
</dbReference>
<dbReference type="Gene3D" id="4.10.240.10">
    <property type="entry name" value="Zn(2)-C6 fungal-type DNA-binding domain"/>
    <property type="match status" value="1"/>
</dbReference>
<dbReference type="GO" id="GO:0000976">
    <property type="term" value="F:transcription cis-regulatory region binding"/>
    <property type="evidence" value="ECO:0007669"/>
    <property type="project" value="TreeGrafter"/>
</dbReference>
<feature type="region of interest" description="Disordered" evidence="6">
    <location>
        <begin position="75"/>
        <end position="122"/>
    </location>
</feature>
<evidence type="ECO:0000256" key="5">
    <source>
        <dbReference type="ARBA" id="ARBA00023242"/>
    </source>
</evidence>
<dbReference type="PANTHER" id="PTHR31845:SF10">
    <property type="entry name" value="ZN(II)2CYS6 TRANSCRIPTION FACTOR (EUROFUNG)"/>
    <property type="match status" value="1"/>
</dbReference>
<organism evidence="8 9">
    <name type="scientific">Stachybotrys elegans</name>
    <dbReference type="NCBI Taxonomy" id="80388"/>
    <lineage>
        <taxon>Eukaryota</taxon>
        <taxon>Fungi</taxon>
        <taxon>Dikarya</taxon>
        <taxon>Ascomycota</taxon>
        <taxon>Pezizomycotina</taxon>
        <taxon>Sordariomycetes</taxon>
        <taxon>Hypocreomycetidae</taxon>
        <taxon>Hypocreales</taxon>
        <taxon>Stachybotryaceae</taxon>
        <taxon>Stachybotrys</taxon>
    </lineage>
</organism>
<evidence type="ECO:0000256" key="3">
    <source>
        <dbReference type="ARBA" id="ARBA00023125"/>
    </source>
</evidence>
<protein>
    <recommendedName>
        <fullName evidence="7">Zn(2)-C6 fungal-type domain-containing protein</fullName>
    </recommendedName>
</protein>
<comment type="subcellular location">
    <subcellularLocation>
        <location evidence="1">Nucleus</location>
    </subcellularLocation>
</comment>
<dbReference type="InterPro" id="IPR036864">
    <property type="entry name" value="Zn2-C6_fun-type_DNA-bd_sf"/>
</dbReference>
<dbReference type="OrthoDB" id="1600564at2759"/>
<feature type="compositionally biased region" description="Low complexity" evidence="6">
    <location>
        <begin position="76"/>
        <end position="115"/>
    </location>
</feature>
<dbReference type="GO" id="GO:0005634">
    <property type="term" value="C:nucleus"/>
    <property type="evidence" value="ECO:0007669"/>
    <property type="project" value="UniProtKB-SubCell"/>
</dbReference>
<keyword evidence="4" id="KW-0804">Transcription</keyword>
<dbReference type="Proteomes" id="UP000813444">
    <property type="component" value="Unassembled WGS sequence"/>
</dbReference>
<comment type="caution">
    <text evidence="8">The sequence shown here is derived from an EMBL/GenBank/DDBJ whole genome shotgun (WGS) entry which is preliminary data.</text>
</comment>
<dbReference type="AlphaFoldDB" id="A0A8K0T445"/>
<evidence type="ECO:0000313" key="9">
    <source>
        <dbReference type="Proteomes" id="UP000813444"/>
    </source>
</evidence>
<evidence type="ECO:0000256" key="1">
    <source>
        <dbReference type="ARBA" id="ARBA00004123"/>
    </source>
</evidence>
<dbReference type="GO" id="GO:0008270">
    <property type="term" value="F:zinc ion binding"/>
    <property type="evidence" value="ECO:0007669"/>
    <property type="project" value="InterPro"/>
</dbReference>
<proteinExistence type="predicted"/>
<keyword evidence="9" id="KW-1185">Reference proteome</keyword>
<keyword evidence="3" id="KW-0238">DNA-binding</keyword>
<evidence type="ECO:0000256" key="2">
    <source>
        <dbReference type="ARBA" id="ARBA00023015"/>
    </source>
</evidence>
<dbReference type="EMBL" id="JAGPNK010000001">
    <property type="protein sequence ID" value="KAH7328495.1"/>
    <property type="molecule type" value="Genomic_DNA"/>
</dbReference>
<dbReference type="PANTHER" id="PTHR31845">
    <property type="entry name" value="FINGER DOMAIN PROTEIN, PUTATIVE-RELATED"/>
    <property type="match status" value="1"/>
</dbReference>
<feature type="region of interest" description="Disordered" evidence="6">
    <location>
        <begin position="41"/>
        <end position="63"/>
    </location>
</feature>
<evidence type="ECO:0000313" key="8">
    <source>
        <dbReference type="EMBL" id="KAH7328495.1"/>
    </source>
</evidence>